<dbReference type="InterPro" id="IPR040190">
    <property type="entry name" value="MURQ/GCKR"/>
</dbReference>
<keyword evidence="2" id="KW-0119">Carbohydrate metabolism</keyword>
<dbReference type="Proteomes" id="UP001321492">
    <property type="component" value="Unassembled WGS sequence"/>
</dbReference>
<dbReference type="InterPro" id="IPR001347">
    <property type="entry name" value="SIS_dom"/>
</dbReference>
<dbReference type="InterPro" id="IPR005488">
    <property type="entry name" value="Etherase_MurQ"/>
</dbReference>
<protein>
    <submittedName>
        <fullName evidence="4">N-acetylmuramic acid 6-phosphate etherase</fullName>
        <ecNumber evidence="4">4.2.1.126</ecNumber>
    </submittedName>
</protein>
<dbReference type="RefSeq" id="WP_283740171.1">
    <property type="nucleotide sequence ID" value="NZ_JASJEV010000004.1"/>
</dbReference>
<reference evidence="4 5" key="1">
    <citation type="submission" date="2023-05" db="EMBL/GenBank/DDBJ databases">
        <title>Chelatococcus sp. nov., a moderately thermophilic bacterium isolated from hot spring microbial mat.</title>
        <authorList>
            <person name="Hu C.-J."/>
            <person name="Li W.-J."/>
        </authorList>
    </citation>
    <scope>NUCLEOTIDE SEQUENCE [LARGE SCALE GENOMIC DNA]</scope>
    <source>
        <strain evidence="4 5">SYSU G07232</strain>
    </source>
</reference>
<dbReference type="InterPro" id="IPR046348">
    <property type="entry name" value="SIS_dom_sf"/>
</dbReference>
<dbReference type="CDD" id="cd05007">
    <property type="entry name" value="SIS_Etherase"/>
    <property type="match status" value="1"/>
</dbReference>
<evidence type="ECO:0000313" key="5">
    <source>
        <dbReference type="Proteomes" id="UP001321492"/>
    </source>
</evidence>
<dbReference type="PROSITE" id="PS51464">
    <property type="entry name" value="SIS"/>
    <property type="match status" value="1"/>
</dbReference>
<evidence type="ECO:0000313" key="4">
    <source>
        <dbReference type="EMBL" id="MDJ1158171.1"/>
    </source>
</evidence>
<dbReference type="PANTHER" id="PTHR10088:SF4">
    <property type="entry name" value="GLUCOKINASE REGULATORY PROTEIN"/>
    <property type="match status" value="1"/>
</dbReference>
<comment type="caution">
    <text evidence="4">The sequence shown here is derived from an EMBL/GenBank/DDBJ whole genome shotgun (WGS) entry which is preliminary data.</text>
</comment>
<evidence type="ECO:0000256" key="1">
    <source>
        <dbReference type="ARBA" id="ARBA00023239"/>
    </source>
</evidence>
<dbReference type="Gene3D" id="3.40.50.10490">
    <property type="entry name" value="Glucose-6-phosphate isomerase like protein, domain 1"/>
    <property type="match status" value="1"/>
</dbReference>
<feature type="domain" description="SIS" evidence="3">
    <location>
        <begin position="51"/>
        <end position="214"/>
    </location>
</feature>
<keyword evidence="5" id="KW-1185">Reference proteome</keyword>
<dbReference type="NCBIfam" id="NF003915">
    <property type="entry name" value="PRK05441.1"/>
    <property type="match status" value="1"/>
</dbReference>
<accession>A0ABT7AHR5</accession>
<keyword evidence="1 4" id="KW-0456">Lyase</keyword>
<gene>
    <name evidence="4" type="ORF">QNA08_07990</name>
</gene>
<dbReference type="EMBL" id="JASJEV010000004">
    <property type="protein sequence ID" value="MDJ1158171.1"/>
    <property type="molecule type" value="Genomic_DNA"/>
</dbReference>
<dbReference type="SUPFAM" id="SSF53697">
    <property type="entry name" value="SIS domain"/>
    <property type="match status" value="1"/>
</dbReference>
<sequence length="294" mass="30147">MGQTESICSRYRGLDTWSDEDILDAFWEGQLRAVAAVREARAALAEAARAMAGRLGEDGRIIYVGAGSSGRLGALDAVELGPTFGWPDERIVLLLAEGARLEPGLSGSFEDDAERGGAAMRALVPGASDVVIALAASGRTPFTCAAAEAAAEAGALVIAFANNADAPLFRSAGVAVLLDTGPEIISGSTRMGAGTAQKAALGLLSSLAMIRLGHVYDGLMVNLRVENAKLRERALGILTDITGCPQDAAARALDACGGRIKPAVLVAKGAAPSQADRLLRQAGGNLRKALGQLT</sequence>
<dbReference type="PANTHER" id="PTHR10088">
    <property type="entry name" value="GLUCOKINASE REGULATORY PROTEIN"/>
    <property type="match status" value="1"/>
</dbReference>
<name>A0ABT7AHR5_9HYPH</name>
<dbReference type="Gene3D" id="1.10.8.1080">
    <property type="match status" value="1"/>
</dbReference>
<evidence type="ECO:0000259" key="3">
    <source>
        <dbReference type="PROSITE" id="PS51464"/>
    </source>
</evidence>
<evidence type="ECO:0000256" key="2">
    <source>
        <dbReference type="ARBA" id="ARBA00023277"/>
    </source>
</evidence>
<dbReference type="EC" id="4.2.1.126" evidence="4"/>
<proteinExistence type="predicted"/>
<dbReference type="GO" id="GO:0016829">
    <property type="term" value="F:lyase activity"/>
    <property type="evidence" value="ECO:0007669"/>
    <property type="project" value="UniProtKB-KW"/>
</dbReference>
<organism evidence="4 5">
    <name type="scientific">Chelatococcus albus</name>
    <dbReference type="NCBI Taxonomy" id="3047466"/>
    <lineage>
        <taxon>Bacteria</taxon>
        <taxon>Pseudomonadati</taxon>
        <taxon>Pseudomonadota</taxon>
        <taxon>Alphaproteobacteria</taxon>
        <taxon>Hyphomicrobiales</taxon>
        <taxon>Chelatococcaceae</taxon>
        <taxon>Chelatococcus</taxon>
    </lineage>
</organism>
<dbReference type="Pfam" id="PF01380">
    <property type="entry name" value="SIS"/>
    <property type="match status" value="1"/>
</dbReference>